<dbReference type="EMBL" id="CP026995">
    <property type="protein sequence ID" value="QLH05867.1"/>
    <property type="molecule type" value="Genomic_DNA"/>
</dbReference>
<reference evidence="2 3" key="1">
    <citation type="submission" date="2018-02" db="EMBL/GenBank/DDBJ databases">
        <title>Complete genome of Nitrosopumilus ureaphilus PS0.</title>
        <authorList>
            <person name="Qin W."/>
            <person name="Zheng Y."/>
            <person name="Stahl D.A."/>
        </authorList>
    </citation>
    <scope>NUCLEOTIDE SEQUENCE [LARGE SCALE GENOMIC DNA]</scope>
    <source>
        <strain evidence="2 3">PS0</strain>
    </source>
</reference>
<protein>
    <submittedName>
        <fullName evidence="2">Ribonuclease HI</fullName>
    </submittedName>
</protein>
<dbReference type="InterPro" id="IPR012337">
    <property type="entry name" value="RNaseH-like_sf"/>
</dbReference>
<dbReference type="PROSITE" id="PS50879">
    <property type="entry name" value="RNASE_H_1"/>
    <property type="match status" value="1"/>
</dbReference>
<dbReference type="GO" id="GO:0003676">
    <property type="term" value="F:nucleic acid binding"/>
    <property type="evidence" value="ECO:0007669"/>
    <property type="project" value="InterPro"/>
</dbReference>
<gene>
    <name evidence="2" type="ORF">C5F50_01320</name>
</gene>
<dbReference type="SUPFAM" id="SSF53098">
    <property type="entry name" value="Ribonuclease H-like"/>
    <property type="match status" value="1"/>
</dbReference>
<evidence type="ECO:0000313" key="3">
    <source>
        <dbReference type="Proteomes" id="UP000509478"/>
    </source>
</evidence>
<organism evidence="2 3">
    <name type="scientific">Nitrosopumilus ureiphilus</name>
    <dbReference type="NCBI Taxonomy" id="1470067"/>
    <lineage>
        <taxon>Archaea</taxon>
        <taxon>Nitrososphaerota</taxon>
        <taxon>Nitrososphaeria</taxon>
        <taxon>Nitrosopumilales</taxon>
        <taxon>Nitrosopumilaceae</taxon>
        <taxon>Nitrosopumilus</taxon>
    </lineage>
</organism>
<feature type="domain" description="RNase H type-1" evidence="1">
    <location>
        <begin position="1"/>
        <end position="118"/>
    </location>
</feature>
<evidence type="ECO:0000259" key="1">
    <source>
        <dbReference type="PROSITE" id="PS50879"/>
    </source>
</evidence>
<name>A0A7D5M673_9ARCH</name>
<dbReference type="OrthoDB" id="52651at2157"/>
<dbReference type="GeneID" id="56066660"/>
<dbReference type="Gene3D" id="3.30.420.10">
    <property type="entry name" value="Ribonuclease H-like superfamily/Ribonuclease H"/>
    <property type="match status" value="1"/>
</dbReference>
<dbReference type="Proteomes" id="UP000509478">
    <property type="component" value="Chromosome"/>
</dbReference>
<dbReference type="GO" id="GO:0004523">
    <property type="term" value="F:RNA-DNA hybrid ribonuclease activity"/>
    <property type="evidence" value="ECO:0007669"/>
    <property type="project" value="InterPro"/>
</dbReference>
<dbReference type="RefSeq" id="WP_179371937.1">
    <property type="nucleotide sequence ID" value="NZ_CP026995.1"/>
</dbReference>
<dbReference type="InterPro" id="IPR036397">
    <property type="entry name" value="RNaseH_sf"/>
</dbReference>
<dbReference type="KEGG" id="nue:C5F50_01320"/>
<dbReference type="Pfam" id="PF13456">
    <property type="entry name" value="RVT_3"/>
    <property type="match status" value="1"/>
</dbReference>
<dbReference type="InterPro" id="IPR002156">
    <property type="entry name" value="RNaseH_domain"/>
</dbReference>
<sequence length="118" mass="13123">MGISVYVDGSGGPNGGFGFFVKETGESFYEKKPKITNNQAEYMAIISALNKFVDSNDEITIFSDSKNTVNQLNHEFAINNEQLRDLAREAWNVMGKISNLSIIWIPRKENLAGKMLGS</sequence>
<accession>A0A7D5M673</accession>
<proteinExistence type="predicted"/>
<evidence type="ECO:0000313" key="2">
    <source>
        <dbReference type="EMBL" id="QLH05867.1"/>
    </source>
</evidence>
<dbReference type="AlphaFoldDB" id="A0A7D5M673"/>
<keyword evidence="3" id="KW-1185">Reference proteome</keyword>